<evidence type="ECO:0000256" key="1">
    <source>
        <dbReference type="ARBA" id="ARBA00001561"/>
    </source>
</evidence>
<evidence type="ECO:0000256" key="5">
    <source>
        <dbReference type="ARBA" id="ARBA00023316"/>
    </source>
</evidence>
<gene>
    <name evidence="8" type="ORF">FH608_008460</name>
</gene>
<feature type="region of interest" description="Disordered" evidence="6">
    <location>
        <begin position="94"/>
        <end position="114"/>
    </location>
</feature>
<evidence type="ECO:0000256" key="2">
    <source>
        <dbReference type="ARBA" id="ARBA00007553"/>
    </source>
</evidence>
<keyword evidence="4" id="KW-0378">Hydrolase</keyword>
<sequence>MPYLTQLADVARRVGVPVTEVAGWKTRGHGPQPEVQGVVCHHTAGPAGGGDYPSLAVVRDGRPGLDGPLSHFGLGRSGHIYVIAAGRCWHNAPSTSPRHDNSSSIGIEAENDGRQPWPEAQKAAYIRLCAELCREFALPASRVKAHREVNTSKPDPHSIDMNAFRRAVAALLDGGTSPSWTEEIMKQLPMVRLGDDNYDVKTVRGCLFARGRVPVSAYEQVGLEDWLKSTRYDSGLVELVRGFQQAEGIEEDGFVGPGTWPSLLRV</sequence>
<protein>
    <recommendedName>
        <fullName evidence="3">N-acetylmuramoyl-L-alanine amidase</fullName>
        <ecNumber evidence="3">3.5.1.28</ecNumber>
    </recommendedName>
</protein>
<organism evidence="8 9">
    <name type="scientific">Nonomuraea phyllanthi</name>
    <dbReference type="NCBI Taxonomy" id="2219224"/>
    <lineage>
        <taxon>Bacteria</taxon>
        <taxon>Bacillati</taxon>
        <taxon>Actinomycetota</taxon>
        <taxon>Actinomycetes</taxon>
        <taxon>Streptosporangiales</taxon>
        <taxon>Streptosporangiaceae</taxon>
        <taxon>Nonomuraea</taxon>
    </lineage>
</organism>
<dbReference type="InterPro" id="IPR036366">
    <property type="entry name" value="PGBDSf"/>
</dbReference>
<evidence type="ECO:0000256" key="6">
    <source>
        <dbReference type="SAM" id="MobiDB-lite"/>
    </source>
</evidence>
<dbReference type="SMART" id="SM00644">
    <property type="entry name" value="Ami_2"/>
    <property type="match status" value="1"/>
</dbReference>
<dbReference type="InterPro" id="IPR002502">
    <property type="entry name" value="Amidase_domain"/>
</dbReference>
<evidence type="ECO:0000259" key="7">
    <source>
        <dbReference type="SMART" id="SM00644"/>
    </source>
</evidence>
<comment type="catalytic activity">
    <reaction evidence="1">
        <text>Hydrolyzes the link between N-acetylmuramoyl residues and L-amino acid residues in certain cell-wall glycopeptides.</text>
        <dbReference type="EC" id="3.5.1.28"/>
    </reaction>
</comment>
<dbReference type="GO" id="GO:0071555">
    <property type="term" value="P:cell wall organization"/>
    <property type="evidence" value="ECO:0007669"/>
    <property type="project" value="UniProtKB-KW"/>
</dbReference>
<keyword evidence="9" id="KW-1185">Reference proteome</keyword>
<comment type="similarity">
    <text evidence="2">Belongs to the N-acetylmuramoyl-L-alanine amidase 2 family.</text>
</comment>
<dbReference type="InterPro" id="IPR036365">
    <property type="entry name" value="PGBD-like_sf"/>
</dbReference>
<name>A0A5C4WT59_9ACTN</name>
<dbReference type="PANTHER" id="PTHR30417">
    <property type="entry name" value="N-ACETYLMURAMOYL-L-ALANINE AMIDASE AMID"/>
    <property type="match status" value="1"/>
</dbReference>
<evidence type="ECO:0000256" key="4">
    <source>
        <dbReference type="ARBA" id="ARBA00022801"/>
    </source>
</evidence>
<dbReference type="OrthoDB" id="5178799at2"/>
<dbReference type="RefSeq" id="WP_139629785.1">
    <property type="nucleotide sequence ID" value="NZ_VDLX02000002.1"/>
</dbReference>
<dbReference type="SUPFAM" id="SSF55846">
    <property type="entry name" value="N-acetylmuramoyl-L-alanine amidase-like"/>
    <property type="match status" value="1"/>
</dbReference>
<dbReference type="Pfam" id="PF01510">
    <property type="entry name" value="Amidase_2"/>
    <property type="match status" value="1"/>
</dbReference>
<dbReference type="InterPro" id="IPR002477">
    <property type="entry name" value="Peptidoglycan-bd-like"/>
</dbReference>
<dbReference type="AlphaFoldDB" id="A0A5C4WT59"/>
<proteinExistence type="inferred from homology"/>
<accession>A0A5C4WT59</accession>
<dbReference type="SUPFAM" id="SSF47090">
    <property type="entry name" value="PGBD-like"/>
    <property type="match status" value="1"/>
</dbReference>
<evidence type="ECO:0000256" key="3">
    <source>
        <dbReference type="ARBA" id="ARBA00011901"/>
    </source>
</evidence>
<dbReference type="CDD" id="cd06583">
    <property type="entry name" value="PGRP"/>
    <property type="match status" value="1"/>
</dbReference>
<dbReference type="EC" id="3.5.1.28" evidence="3"/>
<dbReference type="InterPro" id="IPR051206">
    <property type="entry name" value="NAMLAA_amidase_2"/>
</dbReference>
<dbReference type="GO" id="GO:0008745">
    <property type="term" value="F:N-acetylmuramoyl-L-alanine amidase activity"/>
    <property type="evidence" value="ECO:0007669"/>
    <property type="project" value="UniProtKB-EC"/>
</dbReference>
<evidence type="ECO:0000313" key="9">
    <source>
        <dbReference type="Proteomes" id="UP000312512"/>
    </source>
</evidence>
<evidence type="ECO:0000313" key="8">
    <source>
        <dbReference type="EMBL" id="KAB8196724.1"/>
    </source>
</evidence>
<comment type="caution">
    <text evidence="8">The sequence shown here is derived from an EMBL/GenBank/DDBJ whole genome shotgun (WGS) entry which is preliminary data.</text>
</comment>
<dbReference type="GO" id="GO:0009253">
    <property type="term" value="P:peptidoglycan catabolic process"/>
    <property type="evidence" value="ECO:0007669"/>
    <property type="project" value="InterPro"/>
</dbReference>
<dbReference type="Pfam" id="PF01471">
    <property type="entry name" value="PG_binding_1"/>
    <property type="match status" value="1"/>
</dbReference>
<keyword evidence="5" id="KW-0961">Cell wall biogenesis/degradation</keyword>
<reference evidence="8 9" key="1">
    <citation type="submission" date="2019-10" db="EMBL/GenBank/DDBJ databases">
        <title>Nonomuraea sp. nov., isolated from Phyllanthus amarus.</title>
        <authorList>
            <person name="Klykleung N."/>
            <person name="Tanasupawat S."/>
        </authorList>
    </citation>
    <scope>NUCLEOTIDE SEQUENCE [LARGE SCALE GENOMIC DNA]</scope>
    <source>
        <strain evidence="8 9">PA1-10</strain>
    </source>
</reference>
<dbReference type="GO" id="GO:0009254">
    <property type="term" value="P:peptidoglycan turnover"/>
    <property type="evidence" value="ECO:0007669"/>
    <property type="project" value="TreeGrafter"/>
</dbReference>
<dbReference type="Proteomes" id="UP000312512">
    <property type="component" value="Unassembled WGS sequence"/>
</dbReference>
<dbReference type="EMBL" id="VDLX02000002">
    <property type="protein sequence ID" value="KAB8196724.1"/>
    <property type="molecule type" value="Genomic_DNA"/>
</dbReference>
<dbReference type="Gene3D" id="3.40.80.10">
    <property type="entry name" value="Peptidoglycan recognition protein-like"/>
    <property type="match status" value="1"/>
</dbReference>
<feature type="domain" description="N-acetylmuramoyl-L-alanine amidase" evidence="7">
    <location>
        <begin position="24"/>
        <end position="157"/>
    </location>
</feature>
<dbReference type="InterPro" id="IPR036505">
    <property type="entry name" value="Amidase/PGRP_sf"/>
</dbReference>
<dbReference type="Gene3D" id="1.10.101.10">
    <property type="entry name" value="PGBD-like superfamily/PGBD"/>
    <property type="match status" value="1"/>
</dbReference>
<dbReference type="PANTHER" id="PTHR30417:SF1">
    <property type="entry name" value="N-ACETYLMURAMOYL-L-ALANINE AMIDASE AMID"/>
    <property type="match status" value="1"/>
</dbReference>